<evidence type="ECO:0000256" key="4">
    <source>
        <dbReference type="ARBA" id="ARBA00022989"/>
    </source>
</evidence>
<dbReference type="EMBL" id="FTOF01000003">
    <property type="protein sequence ID" value="SIS43015.1"/>
    <property type="molecule type" value="Genomic_DNA"/>
</dbReference>
<keyword evidence="12" id="KW-1185">Reference proteome</keyword>
<name>A0A1N7J0X3_9CORY</name>
<dbReference type="Pfam" id="PF02687">
    <property type="entry name" value="FtsX"/>
    <property type="match status" value="1"/>
</dbReference>
<evidence type="ECO:0000259" key="10">
    <source>
        <dbReference type="Pfam" id="PF12704"/>
    </source>
</evidence>
<dbReference type="Pfam" id="PF12704">
    <property type="entry name" value="MacB_PCD"/>
    <property type="match status" value="1"/>
</dbReference>
<dbReference type="AlphaFoldDB" id="A0A1N7J0X3"/>
<evidence type="ECO:0000256" key="6">
    <source>
        <dbReference type="ARBA" id="ARBA00038076"/>
    </source>
</evidence>
<evidence type="ECO:0000256" key="2">
    <source>
        <dbReference type="ARBA" id="ARBA00022475"/>
    </source>
</evidence>
<feature type="transmembrane region" description="Helical" evidence="8">
    <location>
        <begin position="347"/>
        <end position="373"/>
    </location>
</feature>
<dbReference type="PANTHER" id="PTHR30572:SF4">
    <property type="entry name" value="ABC TRANSPORTER PERMEASE YTRF"/>
    <property type="match status" value="1"/>
</dbReference>
<comment type="similarity">
    <text evidence="6">Belongs to the ABC-4 integral membrane protein family.</text>
</comment>
<keyword evidence="2" id="KW-1003">Cell membrane</keyword>
<organism evidence="11 12">
    <name type="scientific">Corynebacterium appendicis CIP 107643</name>
    <dbReference type="NCBI Taxonomy" id="1161099"/>
    <lineage>
        <taxon>Bacteria</taxon>
        <taxon>Bacillati</taxon>
        <taxon>Actinomycetota</taxon>
        <taxon>Actinomycetes</taxon>
        <taxon>Mycobacteriales</taxon>
        <taxon>Corynebacteriaceae</taxon>
        <taxon>Corynebacterium</taxon>
    </lineage>
</organism>
<accession>A0A1N7J0X3</accession>
<keyword evidence="5 8" id="KW-0472">Membrane</keyword>
<dbReference type="STRING" id="1161099.SAMN05444817_103103"/>
<dbReference type="InterPro" id="IPR003838">
    <property type="entry name" value="ABC3_permease_C"/>
</dbReference>
<evidence type="ECO:0000313" key="12">
    <source>
        <dbReference type="Proteomes" id="UP000186292"/>
    </source>
</evidence>
<dbReference type="Proteomes" id="UP000186292">
    <property type="component" value="Unassembled WGS sequence"/>
</dbReference>
<dbReference type="GO" id="GO:0022857">
    <property type="term" value="F:transmembrane transporter activity"/>
    <property type="evidence" value="ECO:0007669"/>
    <property type="project" value="TreeGrafter"/>
</dbReference>
<feature type="domain" description="MacB-like periplasmic core" evidence="10">
    <location>
        <begin position="21"/>
        <end position="263"/>
    </location>
</feature>
<evidence type="ECO:0000256" key="1">
    <source>
        <dbReference type="ARBA" id="ARBA00004651"/>
    </source>
</evidence>
<evidence type="ECO:0000256" key="7">
    <source>
        <dbReference type="SAM" id="MobiDB-lite"/>
    </source>
</evidence>
<feature type="transmembrane region" description="Helical" evidence="8">
    <location>
        <begin position="292"/>
        <end position="320"/>
    </location>
</feature>
<evidence type="ECO:0000256" key="5">
    <source>
        <dbReference type="ARBA" id="ARBA00023136"/>
    </source>
</evidence>
<dbReference type="InterPro" id="IPR025857">
    <property type="entry name" value="MacB_PCD"/>
</dbReference>
<feature type="transmembrane region" description="Helical" evidence="8">
    <location>
        <begin position="21"/>
        <end position="41"/>
    </location>
</feature>
<gene>
    <name evidence="11" type="ORF">SAMN05444817_103103</name>
</gene>
<evidence type="ECO:0000256" key="3">
    <source>
        <dbReference type="ARBA" id="ARBA00022692"/>
    </source>
</evidence>
<sequence>MEFRESVNLALGSLRTNKMRSILTLLGIIIGIMAVVIIMTLGRGLQNSVTSGLEDIGASQQAVFITEKPEKSGDGEEEPGGFNPPVTDEADKVTLEQLDELSEHFGDRIVGVDIQNSFGGDAKFEDQDASVQVNPVLGESMEVRNVQIAYGRAIEQRDIDSQRPVAVVSQELVDAFFGGDGAAALGQRIDLSAESTSVYTIVGVAEAEEQDASNFGQESAAGQAFVPLSSIDRIAEPITNTDLFNVQAKGDEDPAEFRDELQKYVDRWYSKSETAQAEVIDMQAELASFTQIFSAISAVIASIAGISLLVGGIGVMNVMLITVTERTREIGVRKALGATRRDIRTQFIVEAVMVCLLGGIIGVILGGIIGSVASGFIGMAGGGEYGPMAWPPVSAVLASLLFSMAIGVFFGAYPANRAAKMQPIDALRYE</sequence>
<evidence type="ECO:0000313" key="11">
    <source>
        <dbReference type="EMBL" id="SIS43015.1"/>
    </source>
</evidence>
<evidence type="ECO:0000259" key="9">
    <source>
        <dbReference type="Pfam" id="PF02687"/>
    </source>
</evidence>
<evidence type="ECO:0000256" key="8">
    <source>
        <dbReference type="SAM" id="Phobius"/>
    </source>
</evidence>
<comment type="subcellular location">
    <subcellularLocation>
        <location evidence="1">Cell membrane</location>
        <topology evidence="1">Multi-pass membrane protein</topology>
    </subcellularLocation>
</comment>
<dbReference type="PANTHER" id="PTHR30572">
    <property type="entry name" value="MEMBRANE COMPONENT OF TRANSPORTER-RELATED"/>
    <property type="match status" value="1"/>
</dbReference>
<dbReference type="GO" id="GO:0005886">
    <property type="term" value="C:plasma membrane"/>
    <property type="evidence" value="ECO:0007669"/>
    <property type="project" value="UniProtKB-SubCell"/>
</dbReference>
<dbReference type="InterPro" id="IPR050250">
    <property type="entry name" value="Macrolide_Exporter_MacB"/>
</dbReference>
<feature type="domain" description="ABC3 transporter permease C-terminal" evidence="9">
    <location>
        <begin position="302"/>
        <end position="423"/>
    </location>
</feature>
<proteinExistence type="inferred from homology"/>
<protein>
    <submittedName>
        <fullName evidence="11">Putative ABC transport system permease protein</fullName>
    </submittedName>
</protein>
<feature type="transmembrane region" description="Helical" evidence="8">
    <location>
        <begin position="393"/>
        <end position="413"/>
    </location>
</feature>
<keyword evidence="4 8" id="KW-1133">Transmembrane helix</keyword>
<feature type="region of interest" description="Disordered" evidence="7">
    <location>
        <begin position="68"/>
        <end position="88"/>
    </location>
</feature>
<keyword evidence="3 8" id="KW-0812">Transmembrane</keyword>
<dbReference type="OrthoDB" id="9780560at2"/>
<dbReference type="RefSeq" id="WP_076598730.1">
    <property type="nucleotide sequence ID" value="NZ_CP046976.1"/>
</dbReference>
<reference evidence="12" key="1">
    <citation type="submission" date="2017-01" db="EMBL/GenBank/DDBJ databases">
        <authorList>
            <person name="Varghese N."/>
            <person name="Submissions S."/>
        </authorList>
    </citation>
    <scope>NUCLEOTIDE SEQUENCE [LARGE SCALE GENOMIC DNA]</scope>
    <source>
        <strain evidence="12">DSM 44531</strain>
    </source>
</reference>